<feature type="domain" description="HTH LytTR-type" evidence="2">
    <location>
        <begin position="187"/>
        <end position="278"/>
    </location>
</feature>
<dbReference type="GO" id="GO:0000156">
    <property type="term" value="F:phosphorelay response regulator activity"/>
    <property type="evidence" value="ECO:0007669"/>
    <property type="project" value="InterPro"/>
</dbReference>
<dbReference type="EMBL" id="BDCR01000004">
    <property type="protein sequence ID" value="GAT64050.1"/>
    <property type="molecule type" value="Genomic_DNA"/>
</dbReference>
<dbReference type="STRING" id="681398.PJIAN_4594"/>
<dbReference type="GO" id="GO:0003677">
    <property type="term" value="F:DNA binding"/>
    <property type="evidence" value="ECO:0007669"/>
    <property type="project" value="UniProtKB-KW"/>
</dbReference>
<accession>A0A161LT32</accession>
<gene>
    <name evidence="3" type="ORF">PJIAN_4594</name>
</gene>
<feature type="transmembrane region" description="Helical" evidence="1">
    <location>
        <begin position="51"/>
        <end position="71"/>
    </location>
</feature>
<keyword evidence="1" id="KW-0472">Membrane</keyword>
<proteinExistence type="predicted"/>
<feature type="transmembrane region" description="Helical" evidence="1">
    <location>
        <begin position="21"/>
        <end position="39"/>
    </location>
</feature>
<dbReference type="Pfam" id="PF04397">
    <property type="entry name" value="LytTR"/>
    <property type="match status" value="1"/>
</dbReference>
<dbReference type="Proteomes" id="UP000076586">
    <property type="component" value="Unassembled WGS sequence"/>
</dbReference>
<name>A0A161LT32_9BACT</name>
<dbReference type="InterPro" id="IPR007492">
    <property type="entry name" value="LytTR_DNA-bd_dom"/>
</dbReference>
<dbReference type="OrthoDB" id="1118393at2"/>
<sequence>MQNIFKKPYPFNDDLSYNSKIVFFISIVILGFLWLFQPFNISLLPAKPKLYLIAGLSIVTFLSLSFHLLLLPSFFPKFFASSKWNIGKEVLWNVWILFTILASYFILNNMLGVLKVGFDLVVKLVLVAVIPITLVIVLNHNKMLRSHLKVADELSKKLKDHKLIQDKIVYFNSDYQKDSLAVKVSLLLFIRSANNYVEVFWKEGENIKNQMVRCSLVYAENLLKEYKFIVKCHRSYLVNINFIDRIEGSSQGYKLFIENLSSPIPVSKPSVAKLQELI</sequence>
<keyword evidence="4" id="KW-1185">Reference proteome</keyword>
<comment type="caution">
    <text evidence="3">The sequence shown here is derived from an EMBL/GenBank/DDBJ whole genome shotgun (WGS) entry which is preliminary data.</text>
</comment>
<protein>
    <submittedName>
        <fullName evidence="3">LytTr DNA-binding domain-containing protein</fullName>
    </submittedName>
</protein>
<evidence type="ECO:0000313" key="4">
    <source>
        <dbReference type="Proteomes" id="UP000076586"/>
    </source>
</evidence>
<dbReference type="PANTHER" id="PTHR37299">
    <property type="entry name" value="TRANSCRIPTIONAL REGULATOR-RELATED"/>
    <property type="match status" value="1"/>
</dbReference>
<dbReference type="PROSITE" id="PS50930">
    <property type="entry name" value="HTH_LYTTR"/>
    <property type="match status" value="1"/>
</dbReference>
<dbReference type="PANTHER" id="PTHR37299:SF1">
    <property type="entry name" value="STAGE 0 SPORULATION PROTEIN A HOMOLOG"/>
    <property type="match status" value="1"/>
</dbReference>
<dbReference type="Gene3D" id="2.40.50.1020">
    <property type="entry name" value="LytTr DNA-binding domain"/>
    <property type="match status" value="1"/>
</dbReference>
<dbReference type="RefSeq" id="WP_068705789.1">
    <property type="nucleotide sequence ID" value="NZ_BDCR01000004.1"/>
</dbReference>
<organism evidence="3 4">
    <name type="scientific">Paludibacter jiangxiensis</name>
    <dbReference type="NCBI Taxonomy" id="681398"/>
    <lineage>
        <taxon>Bacteria</taxon>
        <taxon>Pseudomonadati</taxon>
        <taxon>Bacteroidota</taxon>
        <taxon>Bacteroidia</taxon>
        <taxon>Bacteroidales</taxon>
        <taxon>Paludibacteraceae</taxon>
        <taxon>Paludibacter</taxon>
    </lineage>
</organism>
<dbReference type="SMART" id="SM00850">
    <property type="entry name" value="LytTR"/>
    <property type="match status" value="1"/>
</dbReference>
<dbReference type="InterPro" id="IPR046947">
    <property type="entry name" value="LytR-like"/>
</dbReference>
<keyword evidence="1" id="KW-0812">Transmembrane</keyword>
<reference evidence="4" key="1">
    <citation type="submission" date="2016-04" db="EMBL/GenBank/DDBJ databases">
        <title>Draft genome sequence of Paludibacter jiangxiensis strain NM7.</title>
        <authorList>
            <person name="Qiu Y."/>
            <person name="Matsuura N."/>
            <person name="Ohashi A."/>
            <person name="Tourlousse M.D."/>
            <person name="Sekiguchi Y."/>
        </authorList>
    </citation>
    <scope>NUCLEOTIDE SEQUENCE [LARGE SCALE GENOMIC DNA]</scope>
    <source>
        <strain evidence="4">NM7</strain>
    </source>
</reference>
<evidence type="ECO:0000256" key="1">
    <source>
        <dbReference type="SAM" id="Phobius"/>
    </source>
</evidence>
<reference evidence="4" key="2">
    <citation type="journal article" date="2017" name="Genome Announc.">
        <title>Draft genome sequence of Paludibacter jiangxiensis NM7(T), a propionate-producing fermentative bacterium.</title>
        <authorList>
            <person name="Qiu Y.-L."/>
            <person name="Tourlousse D.M."/>
            <person name="Matsuura N."/>
            <person name="Ohashi A."/>
            <person name="Sekiguchi Y."/>
        </authorList>
    </citation>
    <scope>NUCLEOTIDE SEQUENCE [LARGE SCALE GENOMIC DNA]</scope>
    <source>
        <strain evidence="4">NM7</strain>
    </source>
</reference>
<keyword evidence="3" id="KW-0238">DNA-binding</keyword>
<feature type="transmembrane region" description="Helical" evidence="1">
    <location>
        <begin position="92"/>
        <end position="114"/>
    </location>
</feature>
<keyword evidence="1" id="KW-1133">Transmembrane helix</keyword>
<evidence type="ECO:0000259" key="2">
    <source>
        <dbReference type="PROSITE" id="PS50930"/>
    </source>
</evidence>
<evidence type="ECO:0000313" key="3">
    <source>
        <dbReference type="EMBL" id="GAT64050.1"/>
    </source>
</evidence>
<feature type="transmembrane region" description="Helical" evidence="1">
    <location>
        <begin position="120"/>
        <end position="139"/>
    </location>
</feature>
<dbReference type="AlphaFoldDB" id="A0A161LT32"/>